<dbReference type="EMBL" id="CAJNOR010000018">
    <property type="protein sequence ID" value="CAF0755366.1"/>
    <property type="molecule type" value="Genomic_DNA"/>
</dbReference>
<evidence type="ECO:0000313" key="2">
    <source>
        <dbReference type="EMBL" id="CAF0915847.1"/>
    </source>
</evidence>
<evidence type="ECO:0000313" key="1">
    <source>
        <dbReference type="EMBL" id="CAF0755366.1"/>
    </source>
</evidence>
<sequence length="173" mass="20063">MASSIQKNSTRPRLLHVGFMVPLNEIMSESPVLERELGRLNLRVNIYAAVLFYKDSSPDTLQMWFDQRKRSSRNGYLRAYYTKKNGDSIIEMDVDGKQFYLIASSGTSQPLIEMKKDITRGLFGERREFAERIQVPCFPYKYDTNNGFTECEAFHAFKDEHRQKLENKATGDA</sequence>
<reference evidence="2" key="1">
    <citation type="submission" date="2021-02" db="EMBL/GenBank/DDBJ databases">
        <authorList>
            <person name="Nowell W R."/>
        </authorList>
    </citation>
    <scope>NUCLEOTIDE SEQUENCE</scope>
</reference>
<evidence type="ECO:0000313" key="3">
    <source>
        <dbReference type="Proteomes" id="UP000663828"/>
    </source>
</evidence>
<dbReference type="EMBL" id="CAJNOJ010000036">
    <property type="protein sequence ID" value="CAF0915847.1"/>
    <property type="molecule type" value="Genomic_DNA"/>
</dbReference>
<organism evidence="2 4">
    <name type="scientific">Adineta ricciae</name>
    <name type="common">Rotifer</name>
    <dbReference type="NCBI Taxonomy" id="249248"/>
    <lineage>
        <taxon>Eukaryota</taxon>
        <taxon>Metazoa</taxon>
        <taxon>Spiralia</taxon>
        <taxon>Gnathifera</taxon>
        <taxon>Rotifera</taxon>
        <taxon>Eurotatoria</taxon>
        <taxon>Bdelloidea</taxon>
        <taxon>Adinetida</taxon>
        <taxon>Adinetidae</taxon>
        <taxon>Adineta</taxon>
    </lineage>
</organism>
<keyword evidence="3" id="KW-1185">Reference proteome</keyword>
<proteinExistence type="predicted"/>
<comment type="caution">
    <text evidence="2">The sequence shown here is derived from an EMBL/GenBank/DDBJ whole genome shotgun (WGS) entry which is preliminary data.</text>
</comment>
<gene>
    <name evidence="2" type="ORF">EDS130_LOCUS10514</name>
    <name evidence="1" type="ORF">XAT740_LOCUS648</name>
</gene>
<name>A0A814AQF1_ADIRI</name>
<protein>
    <submittedName>
        <fullName evidence="2">Uncharacterized protein</fullName>
    </submittedName>
</protein>
<accession>A0A814AQF1</accession>
<dbReference type="OrthoDB" id="10028791at2759"/>
<dbReference type="AlphaFoldDB" id="A0A814AQF1"/>
<dbReference type="Proteomes" id="UP000663828">
    <property type="component" value="Unassembled WGS sequence"/>
</dbReference>
<dbReference type="Proteomes" id="UP000663852">
    <property type="component" value="Unassembled WGS sequence"/>
</dbReference>
<evidence type="ECO:0000313" key="4">
    <source>
        <dbReference type="Proteomes" id="UP000663852"/>
    </source>
</evidence>